<keyword evidence="2" id="KW-1185">Reference proteome</keyword>
<reference evidence="1 2" key="1">
    <citation type="submission" date="2024-06" db="EMBL/GenBank/DDBJ databases">
        <title>The draft genome of Grus japonensis, version 3.</title>
        <authorList>
            <person name="Nabeshima K."/>
            <person name="Suzuki S."/>
            <person name="Onuma M."/>
        </authorList>
    </citation>
    <scope>NUCLEOTIDE SEQUENCE [LARGE SCALE GENOMIC DNA]</scope>
    <source>
        <strain evidence="1 2">451A</strain>
    </source>
</reference>
<organism evidence="1 2">
    <name type="scientific">Grus japonensis</name>
    <name type="common">Japanese crane</name>
    <name type="synonym">Red-crowned crane</name>
    <dbReference type="NCBI Taxonomy" id="30415"/>
    <lineage>
        <taxon>Eukaryota</taxon>
        <taxon>Metazoa</taxon>
        <taxon>Chordata</taxon>
        <taxon>Craniata</taxon>
        <taxon>Vertebrata</taxon>
        <taxon>Euteleostomi</taxon>
        <taxon>Archelosauria</taxon>
        <taxon>Archosauria</taxon>
        <taxon>Dinosauria</taxon>
        <taxon>Saurischia</taxon>
        <taxon>Theropoda</taxon>
        <taxon>Coelurosauria</taxon>
        <taxon>Aves</taxon>
        <taxon>Neognathae</taxon>
        <taxon>Neoaves</taxon>
        <taxon>Gruiformes</taxon>
        <taxon>Gruidae</taxon>
        <taxon>Grus</taxon>
    </lineage>
</organism>
<comment type="caution">
    <text evidence="1">The sequence shown here is derived from an EMBL/GenBank/DDBJ whole genome shotgun (WGS) entry which is preliminary data.</text>
</comment>
<dbReference type="Proteomes" id="UP001623348">
    <property type="component" value="Unassembled WGS sequence"/>
</dbReference>
<protein>
    <submittedName>
        <fullName evidence="1">Uncharacterized protein</fullName>
    </submittedName>
</protein>
<evidence type="ECO:0000313" key="1">
    <source>
        <dbReference type="EMBL" id="GAB0180125.1"/>
    </source>
</evidence>
<dbReference type="AlphaFoldDB" id="A0ABC9W3Z5"/>
<evidence type="ECO:0000313" key="2">
    <source>
        <dbReference type="Proteomes" id="UP001623348"/>
    </source>
</evidence>
<gene>
    <name evidence="1" type="ORF">GRJ2_000477800</name>
</gene>
<sequence>MDLHSNKVPDKEFTCDPFCLEPTNPPHGTSSTITAVVDSLFTSTEIQEQVDIQDPVDSKASNAVGLL</sequence>
<name>A0ABC9W3Z5_GRUJA</name>
<proteinExistence type="predicted"/>
<dbReference type="EMBL" id="BAAFJT010000001">
    <property type="protein sequence ID" value="GAB0180125.1"/>
    <property type="molecule type" value="Genomic_DNA"/>
</dbReference>
<accession>A0ABC9W3Z5</accession>